<dbReference type="EMBL" id="JABCYN010000003">
    <property type="protein sequence ID" value="KAF6016212.1"/>
    <property type="molecule type" value="Genomic_DNA"/>
</dbReference>
<name>A0A8H6BSJ7_DEKBR</name>
<dbReference type="Gene3D" id="3.40.309.10">
    <property type="entry name" value="Aldehyde Dehydrogenase, Chain A, domain 2"/>
    <property type="match status" value="2"/>
</dbReference>
<protein>
    <recommendedName>
        <fullName evidence="2">Aldehyde dehydrogenase domain-containing protein</fullName>
    </recommendedName>
</protein>
<comment type="similarity">
    <text evidence="1">Belongs to the aldehyde dehydrogenase family.</text>
</comment>
<sequence>MGAMIMGGAKFDELESWVEDAVEHGARLLHGGKRYIHPNYPQGHYFEPTLLVDVNPACKLATNEVFGPVLCLIHAGNDEEALEFANTRMHAGNVAINDFATFYVCQLPFGGVGGSGYGKFGGEEGLRGLCLEKSVCYDKTNLISTSIPKVIDYPILNGKKAWKFVSSLCKAGYDYSLWQKVKALTTLAKNAN</sequence>
<dbReference type="Gene3D" id="3.40.605.10">
    <property type="entry name" value="Aldehyde Dehydrogenase, Chain A, domain 1"/>
    <property type="match status" value="1"/>
</dbReference>
<dbReference type="AlphaFoldDB" id="A0A8H6BSJ7"/>
<gene>
    <name evidence="3" type="ORF">HII12_000254</name>
</gene>
<reference evidence="3 4" key="1">
    <citation type="journal article" date="2020" name="Appl. Microbiol. Biotechnol.">
        <title>Targeted gene deletion in Brettanomyces bruxellensis with an expression-free CRISPR-Cas9 system.</title>
        <authorList>
            <person name="Varela C."/>
            <person name="Bartel C."/>
            <person name="Onetto C."/>
            <person name="Borneman A."/>
        </authorList>
    </citation>
    <scope>NUCLEOTIDE SEQUENCE [LARGE SCALE GENOMIC DNA]</scope>
    <source>
        <strain evidence="3 4">AWRI1613</strain>
    </source>
</reference>
<dbReference type="Proteomes" id="UP000568158">
    <property type="component" value="Unassembled WGS sequence"/>
</dbReference>
<comment type="caution">
    <text evidence="3">The sequence shown here is derived from an EMBL/GenBank/DDBJ whole genome shotgun (WGS) entry which is preliminary data.</text>
</comment>
<evidence type="ECO:0000259" key="2">
    <source>
        <dbReference type="Pfam" id="PF00171"/>
    </source>
</evidence>
<dbReference type="Pfam" id="PF00171">
    <property type="entry name" value="Aldedh"/>
    <property type="match status" value="2"/>
</dbReference>
<accession>A0A8H6BSJ7</accession>
<dbReference type="InterPro" id="IPR015590">
    <property type="entry name" value="Aldehyde_DH_dom"/>
</dbReference>
<dbReference type="GO" id="GO:0016620">
    <property type="term" value="F:oxidoreductase activity, acting on the aldehyde or oxo group of donors, NAD or NADP as acceptor"/>
    <property type="evidence" value="ECO:0007669"/>
    <property type="project" value="InterPro"/>
</dbReference>
<dbReference type="SUPFAM" id="SSF53720">
    <property type="entry name" value="ALDH-like"/>
    <property type="match status" value="1"/>
</dbReference>
<dbReference type="InterPro" id="IPR016162">
    <property type="entry name" value="Ald_DH_N"/>
</dbReference>
<evidence type="ECO:0000256" key="1">
    <source>
        <dbReference type="ARBA" id="ARBA00009986"/>
    </source>
</evidence>
<feature type="domain" description="Aldehyde dehydrogenase" evidence="2">
    <location>
        <begin position="1"/>
        <end position="87"/>
    </location>
</feature>
<proteinExistence type="inferred from homology"/>
<feature type="domain" description="Aldehyde dehydrogenase" evidence="2">
    <location>
        <begin position="88"/>
        <end position="134"/>
    </location>
</feature>
<dbReference type="InterPro" id="IPR016161">
    <property type="entry name" value="Ald_DH/histidinol_DH"/>
</dbReference>
<dbReference type="InterPro" id="IPR016163">
    <property type="entry name" value="Ald_DH_C"/>
</dbReference>
<evidence type="ECO:0000313" key="3">
    <source>
        <dbReference type="EMBL" id="KAF6016212.1"/>
    </source>
</evidence>
<evidence type="ECO:0000313" key="4">
    <source>
        <dbReference type="Proteomes" id="UP000568158"/>
    </source>
</evidence>
<dbReference type="PANTHER" id="PTHR11699">
    <property type="entry name" value="ALDEHYDE DEHYDROGENASE-RELATED"/>
    <property type="match status" value="1"/>
</dbReference>
<organism evidence="3 4">
    <name type="scientific">Dekkera bruxellensis</name>
    <name type="common">Brettanomyces custersii</name>
    <dbReference type="NCBI Taxonomy" id="5007"/>
    <lineage>
        <taxon>Eukaryota</taxon>
        <taxon>Fungi</taxon>
        <taxon>Dikarya</taxon>
        <taxon>Ascomycota</taxon>
        <taxon>Saccharomycotina</taxon>
        <taxon>Pichiomycetes</taxon>
        <taxon>Pichiales</taxon>
        <taxon>Pichiaceae</taxon>
        <taxon>Brettanomyces</taxon>
    </lineage>
</organism>